<evidence type="ECO:0000313" key="1">
    <source>
        <dbReference type="EMBL" id="CCB85124.1"/>
    </source>
</evidence>
<protein>
    <submittedName>
        <fullName evidence="1">Uncharacterized protein</fullName>
    </submittedName>
</protein>
<name>F8KV46_PARAV</name>
<dbReference type="EMBL" id="FR872580">
    <property type="protein sequence ID" value="CCB85124.1"/>
    <property type="molecule type" value="Genomic_DNA"/>
</dbReference>
<keyword evidence="2" id="KW-1185">Reference proteome</keyword>
<accession>F8KV46</accession>
<gene>
    <name evidence="1" type="ordered locus">PUV_01740</name>
</gene>
<reference key="1">
    <citation type="journal article" date="2011" name="Mol. Biol. Evol.">
        <title>Unity in variety -- the pan-genome of the Chlamydiae.</title>
        <authorList>
            <person name="Collingro A."/>
            <person name="Tischler P."/>
            <person name="Weinmaier T."/>
            <person name="Penz T."/>
            <person name="Heinz E."/>
            <person name="Brunham R.C."/>
            <person name="Read T.D."/>
            <person name="Bavoil P.M."/>
            <person name="Sachse K."/>
            <person name="Kahane S."/>
            <person name="Friedman M.G."/>
            <person name="Rattei T."/>
            <person name="Myers G.S.A."/>
            <person name="Horn M."/>
        </authorList>
    </citation>
    <scope>NUCLEOTIDE SEQUENCE</scope>
    <source>
        <strain>UV7</strain>
    </source>
</reference>
<evidence type="ECO:0000313" key="2">
    <source>
        <dbReference type="Proteomes" id="UP000000495"/>
    </source>
</evidence>
<sequence length="27" mass="3242">MHIFDDELKKNLDGVIPNEKLKIKFKK</sequence>
<dbReference type="AlphaFoldDB" id="F8KV46"/>
<dbReference type="KEGG" id="puv:PUV_01740"/>
<proteinExistence type="predicted"/>
<dbReference type="STRING" id="765952.PUV_01740"/>
<organism evidence="1 2">
    <name type="scientific">Parachlamydia acanthamoebae (strain UV7)</name>
    <dbReference type="NCBI Taxonomy" id="765952"/>
    <lineage>
        <taxon>Bacteria</taxon>
        <taxon>Pseudomonadati</taxon>
        <taxon>Chlamydiota</taxon>
        <taxon>Chlamydiia</taxon>
        <taxon>Parachlamydiales</taxon>
        <taxon>Parachlamydiaceae</taxon>
        <taxon>Parachlamydia</taxon>
    </lineage>
</organism>
<reference evidence="1 2" key="2">
    <citation type="journal article" date="2011" name="Mol. Biol. Evol.">
        <title>Unity in variety--the pan-genome of the Chlamydiae.</title>
        <authorList>
            <person name="Collingro A."/>
            <person name="Tischler P."/>
            <person name="Weinmaier T."/>
            <person name="Penz T."/>
            <person name="Heinz E."/>
            <person name="Brunham R.C."/>
            <person name="Read T.D."/>
            <person name="Bavoil P.M."/>
            <person name="Sachse K."/>
            <person name="Kahane S."/>
            <person name="Friedman M.G."/>
            <person name="Rattei T."/>
            <person name="Myers G.S."/>
            <person name="Horn M."/>
        </authorList>
    </citation>
    <scope>NUCLEOTIDE SEQUENCE [LARGE SCALE GENOMIC DNA]</scope>
    <source>
        <strain evidence="2">UV7</strain>
    </source>
</reference>
<dbReference type="HOGENOM" id="CLU_3414867_0_0_0"/>
<dbReference type="Proteomes" id="UP000000495">
    <property type="component" value="Chromosome"/>
</dbReference>